<organism evidence="1 2">
    <name type="scientific">Paraburkholderia acidisoli</name>
    <dbReference type="NCBI Taxonomy" id="2571748"/>
    <lineage>
        <taxon>Bacteria</taxon>
        <taxon>Pseudomonadati</taxon>
        <taxon>Pseudomonadota</taxon>
        <taxon>Betaproteobacteria</taxon>
        <taxon>Burkholderiales</taxon>
        <taxon>Burkholderiaceae</taxon>
        <taxon>Paraburkholderia</taxon>
    </lineage>
</organism>
<protein>
    <submittedName>
        <fullName evidence="1">Uncharacterized protein</fullName>
    </submittedName>
</protein>
<dbReference type="RefSeq" id="WP_158955187.1">
    <property type="nucleotide sequence ID" value="NZ_CP046915.1"/>
</dbReference>
<keyword evidence="2" id="KW-1185">Reference proteome</keyword>
<sequence length="53" mass="6039">MNTPSSPVRTSSDSFQRIQRQLASAARWMLELHDDVSDLKAAVEQRTTACRFE</sequence>
<dbReference type="Proteomes" id="UP000433577">
    <property type="component" value="Chromosome 3"/>
</dbReference>
<gene>
    <name evidence="1" type="ORF">FAZ98_25280</name>
</gene>
<evidence type="ECO:0000313" key="2">
    <source>
        <dbReference type="Proteomes" id="UP000433577"/>
    </source>
</evidence>
<accession>A0A7Z2GP32</accession>
<proteinExistence type="predicted"/>
<name>A0A7Z2GP32_9BURK</name>
<reference evidence="1 2" key="1">
    <citation type="submission" date="2019-12" db="EMBL/GenBank/DDBJ databases">
        <title>Paraburkholderia acidiphila 7Q-K02 sp. nov and Paraburkholderia acidisoli DHF22 sp. nov., two strains isolated from forest soil.</title>
        <authorList>
            <person name="Gao Z."/>
            <person name="Qiu L."/>
        </authorList>
    </citation>
    <scope>NUCLEOTIDE SEQUENCE [LARGE SCALE GENOMIC DNA]</scope>
    <source>
        <strain evidence="1 2">DHF22</strain>
    </source>
</reference>
<dbReference type="KEGG" id="pacs:FAZ98_25280"/>
<evidence type="ECO:0000313" key="1">
    <source>
        <dbReference type="EMBL" id="QGZ65099.1"/>
    </source>
</evidence>
<dbReference type="EMBL" id="CP046915">
    <property type="protein sequence ID" value="QGZ65099.1"/>
    <property type="molecule type" value="Genomic_DNA"/>
</dbReference>
<dbReference type="AlphaFoldDB" id="A0A7Z2GP32"/>